<name>A0ABU9LQK4_9BACL</name>
<keyword evidence="1" id="KW-0472">Membrane</keyword>
<keyword evidence="3" id="KW-1185">Reference proteome</keyword>
<feature type="transmembrane region" description="Helical" evidence="1">
    <location>
        <begin position="102"/>
        <end position="124"/>
    </location>
</feature>
<evidence type="ECO:0000313" key="2">
    <source>
        <dbReference type="EMBL" id="MEL5989051.1"/>
    </source>
</evidence>
<feature type="transmembrane region" description="Helical" evidence="1">
    <location>
        <begin position="179"/>
        <end position="197"/>
    </location>
</feature>
<feature type="transmembrane region" description="Helical" evidence="1">
    <location>
        <begin position="279"/>
        <end position="301"/>
    </location>
</feature>
<comment type="caution">
    <text evidence="2">The sequence shown here is derived from an EMBL/GenBank/DDBJ whole genome shotgun (WGS) entry which is preliminary data.</text>
</comment>
<sequence>MTQDPKVRQLTTGAMMAAMFVLLTLLSSLPVISLIFTWFIPLPIILYVYRYSWKSGLLVIVAGTMVNFLIVGILAMLISALFAIIGLAIGYTLHNKRSKTEVFLATSLATLVAMAGIIVAYMQFTGINLITDTLKQLKSAVYKNVELSEQMAKLTNTKSTFTNEMAANIVKMFTDTMPAMLFLSTFILAWLLITINFPVIKKLRVPVPKFPPIKDLRLPRMLLLFYFAILLVQFIVKPEDGTYLYLVYVNAYLLLSMLFFLQGVSFIHFMVARSEMPKAVAWVATIFAIPLNSFITLLGIIDLGFGLRALLGDKKTK</sequence>
<dbReference type="PANTHER" id="PTHR41324:SF1">
    <property type="entry name" value="DUF2232 DOMAIN-CONTAINING PROTEIN"/>
    <property type="match status" value="1"/>
</dbReference>
<keyword evidence="1" id="KW-1133">Transmembrane helix</keyword>
<feature type="transmembrane region" description="Helical" evidence="1">
    <location>
        <begin position="242"/>
        <end position="267"/>
    </location>
</feature>
<organism evidence="2 3">
    <name type="scientific">Kurthia gibsonii</name>
    <dbReference type="NCBI Taxonomy" id="33946"/>
    <lineage>
        <taxon>Bacteria</taxon>
        <taxon>Bacillati</taxon>
        <taxon>Bacillota</taxon>
        <taxon>Bacilli</taxon>
        <taxon>Bacillales</taxon>
        <taxon>Caryophanaceae</taxon>
        <taxon>Kurthia</taxon>
    </lineage>
</organism>
<reference evidence="2 3" key="1">
    <citation type="submission" date="2024-04" db="EMBL/GenBank/DDBJ databases">
        <authorList>
            <person name="Wu Y.S."/>
            <person name="Zhang L."/>
        </authorList>
    </citation>
    <scope>NUCLEOTIDE SEQUENCE [LARGE SCALE GENOMIC DNA]</scope>
    <source>
        <strain evidence="2 3">KG-01</strain>
    </source>
</reference>
<feature type="transmembrane region" description="Helical" evidence="1">
    <location>
        <begin position="68"/>
        <end position="90"/>
    </location>
</feature>
<feature type="transmembrane region" description="Helical" evidence="1">
    <location>
        <begin position="20"/>
        <end position="48"/>
    </location>
</feature>
<dbReference type="EMBL" id="JBCEWA010000008">
    <property type="protein sequence ID" value="MEL5989051.1"/>
    <property type="molecule type" value="Genomic_DNA"/>
</dbReference>
<dbReference type="InterPro" id="IPR018710">
    <property type="entry name" value="DUF2232"/>
</dbReference>
<evidence type="ECO:0000256" key="1">
    <source>
        <dbReference type="SAM" id="Phobius"/>
    </source>
</evidence>
<dbReference type="Pfam" id="PF09991">
    <property type="entry name" value="DUF2232"/>
    <property type="match status" value="1"/>
</dbReference>
<dbReference type="RefSeq" id="WP_068456909.1">
    <property type="nucleotide sequence ID" value="NZ_CP147847.1"/>
</dbReference>
<dbReference type="PANTHER" id="PTHR41324">
    <property type="entry name" value="MEMBRANE PROTEIN-RELATED"/>
    <property type="match status" value="1"/>
</dbReference>
<dbReference type="Proteomes" id="UP001398420">
    <property type="component" value="Unassembled WGS sequence"/>
</dbReference>
<proteinExistence type="predicted"/>
<accession>A0ABU9LQK4</accession>
<feature type="transmembrane region" description="Helical" evidence="1">
    <location>
        <begin position="218"/>
        <end position="236"/>
    </location>
</feature>
<evidence type="ECO:0000313" key="3">
    <source>
        <dbReference type="Proteomes" id="UP001398420"/>
    </source>
</evidence>
<protein>
    <submittedName>
        <fullName evidence="2">YybS family protein</fullName>
    </submittedName>
</protein>
<keyword evidence="1" id="KW-0812">Transmembrane</keyword>
<gene>
    <name evidence="2" type="ORF">AAF454_11615</name>
</gene>